<accession>A0A521DHS3</accession>
<reference evidence="2 3" key="1">
    <citation type="submission" date="2017-05" db="EMBL/GenBank/DDBJ databases">
        <authorList>
            <person name="Varghese N."/>
            <person name="Submissions S."/>
        </authorList>
    </citation>
    <scope>NUCLEOTIDE SEQUENCE [LARGE SCALE GENOMIC DNA]</scope>
    <source>
        <strain evidence="2 3">DSM 29982</strain>
    </source>
</reference>
<name>A0A521DHS3_9FLAO</name>
<dbReference type="InterPro" id="IPR018490">
    <property type="entry name" value="cNMP-bd_dom_sf"/>
</dbReference>
<feature type="domain" description="Cyclic nucleotide-binding" evidence="1">
    <location>
        <begin position="10"/>
        <end position="112"/>
    </location>
</feature>
<evidence type="ECO:0000313" key="2">
    <source>
        <dbReference type="EMBL" id="SMO71259.1"/>
    </source>
</evidence>
<keyword evidence="3" id="KW-1185">Reference proteome</keyword>
<dbReference type="PROSITE" id="PS50042">
    <property type="entry name" value="CNMP_BINDING_3"/>
    <property type="match status" value="1"/>
</dbReference>
<dbReference type="Gene3D" id="2.60.120.10">
    <property type="entry name" value="Jelly Rolls"/>
    <property type="match status" value="1"/>
</dbReference>
<dbReference type="InterPro" id="IPR000595">
    <property type="entry name" value="cNMP-bd_dom"/>
</dbReference>
<dbReference type="Proteomes" id="UP000319267">
    <property type="component" value="Unassembled WGS sequence"/>
</dbReference>
<sequence length="188" mass="22047">MQQIRDNLELMTKLSDEDWNIFSSKLIRQEFSKKTAILQTGQIENYLSFIEKGILRYYVPSENKDLTFTFVFDGEFTSGYDSFITRLPVNYTIEALSDTILWRVSYNDLQDIYAETKVGNTIGRLASEDLFIKKSKRELSLLNDSAEQRYLNLFTEQPHLIQKIPQKYLASYIGITPQALSRIRKRIY</sequence>
<dbReference type="AlphaFoldDB" id="A0A521DHS3"/>
<dbReference type="Pfam" id="PF00027">
    <property type="entry name" value="cNMP_binding"/>
    <property type="match status" value="1"/>
</dbReference>
<gene>
    <name evidence="2" type="ORF">SAMN06265220_10365</name>
</gene>
<dbReference type="OrthoDB" id="663011at2"/>
<dbReference type="SUPFAM" id="SSF51206">
    <property type="entry name" value="cAMP-binding domain-like"/>
    <property type="match status" value="1"/>
</dbReference>
<organism evidence="2 3">
    <name type="scientific">Flavobacterium nitrogenifigens</name>
    <dbReference type="NCBI Taxonomy" id="1617283"/>
    <lineage>
        <taxon>Bacteria</taxon>
        <taxon>Pseudomonadati</taxon>
        <taxon>Bacteroidota</taxon>
        <taxon>Flavobacteriia</taxon>
        <taxon>Flavobacteriales</taxon>
        <taxon>Flavobacteriaceae</taxon>
        <taxon>Flavobacterium</taxon>
    </lineage>
</organism>
<dbReference type="InterPro" id="IPR014710">
    <property type="entry name" value="RmlC-like_jellyroll"/>
</dbReference>
<evidence type="ECO:0000313" key="3">
    <source>
        <dbReference type="Proteomes" id="UP000319267"/>
    </source>
</evidence>
<evidence type="ECO:0000259" key="1">
    <source>
        <dbReference type="PROSITE" id="PS50042"/>
    </source>
</evidence>
<dbReference type="EMBL" id="FXTQ01000003">
    <property type="protein sequence ID" value="SMO71259.1"/>
    <property type="molecule type" value="Genomic_DNA"/>
</dbReference>
<protein>
    <submittedName>
        <fullName evidence="2">cAMP-binding domain of CRP or a regulatory subunit of cAMP-dependent protein kinases</fullName>
    </submittedName>
</protein>
<proteinExistence type="predicted"/>
<dbReference type="CDD" id="cd00038">
    <property type="entry name" value="CAP_ED"/>
    <property type="match status" value="1"/>
</dbReference>
<dbReference type="RefSeq" id="WP_111378398.1">
    <property type="nucleotide sequence ID" value="NZ_CP043612.1"/>
</dbReference>